<dbReference type="SUPFAM" id="SSF48403">
    <property type="entry name" value="Ankyrin repeat"/>
    <property type="match status" value="1"/>
</dbReference>
<reference evidence="5" key="1">
    <citation type="submission" date="2025-08" db="UniProtKB">
        <authorList>
            <consortium name="RefSeq"/>
        </authorList>
    </citation>
    <scope>IDENTIFICATION</scope>
    <source>
        <strain evidence="5">OHB3-1</strain>
    </source>
</reference>
<dbReference type="KEGG" id="mcha:111005193"/>
<name>A0A6J1BS41_MOMCH</name>
<dbReference type="Pfam" id="PF12796">
    <property type="entry name" value="Ank_2"/>
    <property type="match status" value="1"/>
</dbReference>
<evidence type="ECO:0000313" key="5">
    <source>
        <dbReference type="RefSeq" id="XP_022132310.1"/>
    </source>
</evidence>
<evidence type="ECO:0000256" key="1">
    <source>
        <dbReference type="ARBA" id="ARBA00022737"/>
    </source>
</evidence>
<dbReference type="PANTHER" id="PTHR24186:SF38">
    <property type="entry name" value="ANKYRIN REPEAT FAMILY PROTEIN"/>
    <property type="match status" value="1"/>
</dbReference>
<dbReference type="OrthoDB" id="5314041at2759"/>
<keyword evidence="2 3" id="KW-0040">ANK repeat</keyword>
<keyword evidence="4" id="KW-1185">Reference proteome</keyword>
<evidence type="ECO:0000313" key="4">
    <source>
        <dbReference type="Proteomes" id="UP000504603"/>
    </source>
</evidence>
<accession>A0A6J1BS41</accession>
<dbReference type="GO" id="GO:0005886">
    <property type="term" value="C:plasma membrane"/>
    <property type="evidence" value="ECO:0007669"/>
    <property type="project" value="TreeGrafter"/>
</dbReference>
<dbReference type="RefSeq" id="XP_022132310.1">
    <property type="nucleotide sequence ID" value="XM_022276618.1"/>
</dbReference>
<dbReference type="Gene3D" id="1.25.40.20">
    <property type="entry name" value="Ankyrin repeat-containing domain"/>
    <property type="match status" value="1"/>
</dbReference>
<gene>
    <name evidence="5" type="primary">LOC111005193</name>
</gene>
<organism evidence="4 5">
    <name type="scientific">Momordica charantia</name>
    <name type="common">Bitter gourd</name>
    <name type="synonym">Balsam pear</name>
    <dbReference type="NCBI Taxonomy" id="3673"/>
    <lineage>
        <taxon>Eukaryota</taxon>
        <taxon>Viridiplantae</taxon>
        <taxon>Streptophyta</taxon>
        <taxon>Embryophyta</taxon>
        <taxon>Tracheophyta</taxon>
        <taxon>Spermatophyta</taxon>
        <taxon>Magnoliopsida</taxon>
        <taxon>eudicotyledons</taxon>
        <taxon>Gunneridae</taxon>
        <taxon>Pentapetalae</taxon>
        <taxon>rosids</taxon>
        <taxon>fabids</taxon>
        <taxon>Cucurbitales</taxon>
        <taxon>Cucurbitaceae</taxon>
        <taxon>Momordiceae</taxon>
        <taxon>Momordica</taxon>
    </lineage>
</organism>
<feature type="repeat" description="ANK" evidence="3">
    <location>
        <begin position="228"/>
        <end position="260"/>
    </location>
</feature>
<dbReference type="InterPro" id="IPR036770">
    <property type="entry name" value="Ankyrin_rpt-contain_sf"/>
</dbReference>
<sequence>MAPPLFFPLRWESTGEQWWYATPIDWAAANGFYDVVRELLYLDPNLLIKLTSLRRIRRLETVWDDEAHFEDVAKCRSYVAKKLLLEGELKGGNRNSLIRAGYGGWLLYTAASAGDMDFVMELLEKDPFLVFGEGEYGVTDILYAAARSKNCEVFRLLLDFALSLRSWPSCGEESMDEALDESEMEMPLAFRWEMINRAIHCAARGGNLEMMTALIGDCPDVLIYRDAQGSTILHTAAGRGQIEVVKNLVASFDIISNTDSQGNTSLHVAAYRGHLPVVEFVIHECPSLTSLLNYYGDTFLHLAVAGFRTPGFRRLDRQIELMGRLIHGELMDVQEIINIRNNDGKTALHVAVAENVQCELVELLMSVPSINLNITDEDGLTPLDLLKQQPRSPSLEILIKRFGFAGGISNHCDYMETNASFSHLKMQGIGSSPGTSFRIPDAEIFLYTGIENASYATRDEAGDAFDFRSDKNGECDSVDSSDKKPSSVNHAAKRLKFFLRWANSKERKPTKTDWADDDCSVLFDTSRTSQLNSISLRRRYSNMSCLPHNKRTTVPIMSIPPSPSTKKKFAAGLMHGVIQATPKLAIRSRSPPSPFLGSPMSSQAETGGIGIAIGGVSCSKRKVPITKFRQDSFNRKMLMNQLFCFGAQGVATAVEDPTSCKRENQNHNYFGSLVA</sequence>
<dbReference type="PROSITE" id="PS50088">
    <property type="entry name" value="ANK_REPEAT"/>
    <property type="match status" value="2"/>
</dbReference>
<evidence type="ECO:0000256" key="3">
    <source>
        <dbReference type="PROSITE-ProRule" id="PRU00023"/>
    </source>
</evidence>
<dbReference type="PROSITE" id="PS50297">
    <property type="entry name" value="ANK_REP_REGION"/>
    <property type="match status" value="2"/>
</dbReference>
<keyword evidence="1" id="KW-0677">Repeat</keyword>
<proteinExistence type="predicted"/>
<feature type="repeat" description="ANK" evidence="3">
    <location>
        <begin position="261"/>
        <end position="282"/>
    </location>
</feature>
<protein>
    <submittedName>
        <fullName evidence="5">Ankyrin-1-like</fullName>
    </submittedName>
</protein>
<dbReference type="PANTHER" id="PTHR24186">
    <property type="entry name" value="PROTEIN PHOSPHATASE 1 REGULATORY SUBUNIT"/>
    <property type="match status" value="1"/>
</dbReference>
<dbReference type="GeneID" id="111005193"/>
<dbReference type="Proteomes" id="UP000504603">
    <property type="component" value="Unplaced"/>
</dbReference>
<dbReference type="AlphaFoldDB" id="A0A6J1BS41"/>
<dbReference type="Pfam" id="PF00023">
    <property type="entry name" value="Ank"/>
    <property type="match status" value="1"/>
</dbReference>
<dbReference type="SMART" id="SM00248">
    <property type="entry name" value="ANK"/>
    <property type="match status" value="8"/>
</dbReference>
<dbReference type="InterPro" id="IPR002110">
    <property type="entry name" value="Ankyrin_rpt"/>
</dbReference>
<dbReference type="Pfam" id="PF13857">
    <property type="entry name" value="Ank_5"/>
    <property type="match status" value="1"/>
</dbReference>
<evidence type="ECO:0000256" key="2">
    <source>
        <dbReference type="ARBA" id="ARBA00023043"/>
    </source>
</evidence>